<dbReference type="Proteomes" id="UP000184130">
    <property type="component" value="Unassembled WGS sequence"/>
</dbReference>
<evidence type="ECO:0000313" key="3">
    <source>
        <dbReference type="Proteomes" id="UP000184130"/>
    </source>
</evidence>
<gene>
    <name evidence="2" type="ORF">SAMN05216463_10385</name>
</gene>
<evidence type="ECO:0000259" key="1">
    <source>
        <dbReference type="Pfam" id="PF00149"/>
    </source>
</evidence>
<reference evidence="2 3" key="1">
    <citation type="submission" date="2016-11" db="EMBL/GenBank/DDBJ databases">
        <authorList>
            <person name="Jaros S."/>
            <person name="Januszkiewicz K."/>
            <person name="Wedrychowicz H."/>
        </authorList>
    </citation>
    <scope>NUCLEOTIDE SEQUENCE [LARGE SCALE GENOMIC DNA]</scope>
    <source>
        <strain evidence="2 3">KHT3</strain>
    </source>
</reference>
<dbReference type="InterPro" id="IPR029052">
    <property type="entry name" value="Metallo-depent_PP-like"/>
</dbReference>
<dbReference type="CDD" id="cd07390">
    <property type="entry name" value="MPP_AQ1575"/>
    <property type="match status" value="1"/>
</dbReference>
<accession>A0A1M6SBS5</accession>
<dbReference type="Gene3D" id="3.60.21.10">
    <property type="match status" value="1"/>
</dbReference>
<dbReference type="GO" id="GO:0016787">
    <property type="term" value="F:hydrolase activity"/>
    <property type="evidence" value="ECO:0007669"/>
    <property type="project" value="InterPro"/>
</dbReference>
<dbReference type="Pfam" id="PF00149">
    <property type="entry name" value="Metallophos"/>
    <property type="match status" value="1"/>
</dbReference>
<dbReference type="RefSeq" id="WP_073204888.1">
    <property type="nucleotide sequence ID" value="NZ_FRBD01000003.1"/>
</dbReference>
<name>A0A1M6SBS5_XYLRU</name>
<dbReference type="OrthoDB" id="5380073at2"/>
<organism evidence="2 3">
    <name type="scientific">Xylanibacter ruminicola</name>
    <name type="common">Prevotella ruminicola</name>
    <dbReference type="NCBI Taxonomy" id="839"/>
    <lineage>
        <taxon>Bacteria</taxon>
        <taxon>Pseudomonadati</taxon>
        <taxon>Bacteroidota</taxon>
        <taxon>Bacteroidia</taxon>
        <taxon>Bacteroidales</taxon>
        <taxon>Prevotellaceae</taxon>
        <taxon>Xylanibacter</taxon>
    </lineage>
</organism>
<dbReference type="SUPFAM" id="SSF56300">
    <property type="entry name" value="Metallo-dependent phosphatases"/>
    <property type="match status" value="1"/>
</dbReference>
<protein>
    <submittedName>
        <fullName evidence="2">Calcineurin-like phosphoesterase superfamily protein</fullName>
    </submittedName>
</protein>
<dbReference type="AlphaFoldDB" id="A0A1M6SBS5"/>
<proteinExistence type="predicted"/>
<dbReference type="EMBL" id="FRBD01000003">
    <property type="protein sequence ID" value="SHK41958.1"/>
    <property type="molecule type" value="Genomic_DNA"/>
</dbReference>
<feature type="domain" description="Calcineurin-like phosphoesterase" evidence="1">
    <location>
        <begin position="15"/>
        <end position="135"/>
    </location>
</feature>
<evidence type="ECO:0000313" key="2">
    <source>
        <dbReference type="EMBL" id="SHK41958.1"/>
    </source>
</evidence>
<dbReference type="InterPro" id="IPR004843">
    <property type="entry name" value="Calcineurin-like_PHP"/>
</dbReference>
<sequence>MKIKRGILRLYRDEKVWFTADTHFGHKNIIRYCQRPFVDVEEMNCTLIDNWNSVVSPDDLVFHLGDFSVGGAAEWTSLLNKLNGEIILLLGNHDMNNVNQAFMHRFQCVSMQMLISIGKQRIYLNHYPFLCYGGAYRNTWQLFGHVHTSPYRTGLDSSRLDYLFPTQYDVGVDNNNYHPVSFEKVSEIIQQQIKNRKEQDYVRTL</sequence>